<dbReference type="OrthoDB" id="66620at2759"/>
<evidence type="ECO:0000313" key="3">
    <source>
        <dbReference type="RefSeq" id="XP_052128996.1"/>
    </source>
</evidence>
<protein>
    <submittedName>
        <fullName evidence="3">POU domain, class 3, transcription factor 2-like</fullName>
    </submittedName>
</protein>
<organism evidence="2 3">
    <name type="scientific">Frankliniella occidentalis</name>
    <name type="common">Western flower thrips</name>
    <name type="synonym">Euthrips occidentalis</name>
    <dbReference type="NCBI Taxonomy" id="133901"/>
    <lineage>
        <taxon>Eukaryota</taxon>
        <taxon>Metazoa</taxon>
        <taxon>Ecdysozoa</taxon>
        <taxon>Arthropoda</taxon>
        <taxon>Hexapoda</taxon>
        <taxon>Insecta</taxon>
        <taxon>Pterygota</taxon>
        <taxon>Neoptera</taxon>
        <taxon>Paraneoptera</taxon>
        <taxon>Thysanoptera</taxon>
        <taxon>Terebrantia</taxon>
        <taxon>Thripoidea</taxon>
        <taxon>Thripidae</taxon>
        <taxon>Frankliniella</taxon>
    </lineage>
</organism>
<feature type="compositionally biased region" description="Pro residues" evidence="1">
    <location>
        <begin position="45"/>
        <end position="62"/>
    </location>
</feature>
<keyword evidence="2" id="KW-1185">Reference proteome</keyword>
<feature type="region of interest" description="Disordered" evidence="1">
    <location>
        <begin position="96"/>
        <end position="134"/>
    </location>
</feature>
<name>A0A9C6XS05_FRAOC</name>
<dbReference type="GeneID" id="127750700"/>
<evidence type="ECO:0000256" key="1">
    <source>
        <dbReference type="SAM" id="MobiDB-lite"/>
    </source>
</evidence>
<sequence length="134" mass="14531">MPSSGAPQGAWELNTMERRYSVPPGSHHRSSTGMAPHMGYHEPPSSGPPLGPPPPAGPPPPPRPHHHQRSHSGLAIPSNSEDLHAWSIYRQNLNSDFTDSALGSSEKSPLPYGNFQLRDSTVHSILSHPRYGPK</sequence>
<dbReference type="RefSeq" id="XP_052128996.1">
    <property type="nucleotide sequence ID" value="XM_052273036.1"/>
</dbReference>
<dbReference type="Proteomes" id="UP000504606">
    <property type="component" value="Unplaced"/>
</dbReference>
<dbReference type="AlphaFoldDB" id="A0A9C6XS05"/>
<proteinExistence type="predicted"/>
<gene>
    <name evidence="3" type="primary">LOC127750700</name>
</gene>
<feature type="region of interest" description="Disordered" evidence="1">
    <location>
        <begin position="1"/>
        <end position="79"/>
    </location>
</feature>
<dbReference type="KEGG" id="foc:127750700"/>
<reference evidence="3" key="1">
    <citation type="submission" date="2025-08" db="UniProtKB">
        <authorList>
            <consortium name="RefSeq"/>
        </authorList>
    </citation>
    <scope>IDENTIFICATION</scope>
    <source>
        <tissue evidence="3">Whole organism</tissue>
    </source>
</reference>
<feature type="compositionally biased region" description="Polar residues" evidence="1">
    <location>
        <begin position="96"/>
        <end position="107"/>
    </location>
</feature>
<evidence type="ECO:0000313" key="2">
    <source>
        <dbReference type="Proteomes" id="UP000504606"/>
    </source>
</evidence>
<accession>A0A9C6XS05</accession>